<feature type="region of interest" description="Disordered" evidence="1">
    <location>
        <begin position="46"/>
        <end position="99"/>
    </location>
</feature>
<organism evidence="2 3">
    <name type="scientific">Xenoophorus captivus</name>
    <dbReference type="NCBI Taxonomy" id="1517983"/>
    <lineage>
        <taxon>Eukaryota</taxon>
        <taxon>Metazoa</taxon>
        <taxon>Chordata</taxon>
        <taxon>Craniata</taxon>
        <taxon>Vertebrata</taxon>
        <taxon>Euteleostomi</taxon>
        <taxon>Actinopterygii</taxon>
        <taxon>Neopterygii</taxon>
        <taxon>Teleostei</taxon>
        <taxon>Neoteleostei</taxon>
        <taxon>Acanthomorphata</taxon>
        <taxon>Ovalentaria</taxon>
        <taxon>Atherinomorphae</taxon>
        <taxon>Cyprinodontiformes</taxon>
        <taxon>Goodeidae</taxon>
        <taxon>Xenoophorus</taxon>
    </lineage>
</organism>
<dbReference type="Proteomes" id="UP001434883">
    <property type="component" value="Unassembled WGS sequence"/>
</dbReference>
<dbReference type="PANTHER" id="PTHR12381">
    <property type="entry name" value="HETEROGENEOUS NUCLEAR RIBONUCLEOPROTEIN U FAMILY MEMBER"/>
    <property type="match status" value="1"/>
</dbReference>
<dbReference type="EMBL" id="JAHRIN010076983">
    <property type="protein sequence ID" value="MEQ2218460.1"/>
    <property type="molecule type" value="Genomic_DNA"/>
</dbReference>
<gene>
    <name evidence="2" type="ORF">XENOCAPTIV_003524</name>
</gene>
<feature type="compositionally biased region" description="Basic and acidic residues" evidence="1">
    <location>
        <begin position="46"/>
        <end position="64"/>
    </location>
</feature>
<sequence length="126" mass="14327">MSSLTYFSVGRIARVPNFTLPEPSDFLEDVAFVELHREEAEKLVKQYNEEGRKAGPPPEKRFDNRQGGFRGRGGSNYQRYDNRDGFRGGYQNRSGDGGSGYRGGERLLCLIPHLLKSCHFFSNCCR</sequence>
<protein>
    <submittedName>
        <fullName evidence="2">Uncharacterized protein</fullName>
    </submittedName>
</protein>
<name>A0ABV0SD33_9TELE</name>
<keyword evidence="3" id="KW-1185">Reference proteome</keyword>
<evidence type="ECO:0000313" key="2">
    <source>
        <dbReference type="EMBL" id="MEQ2218460.1"/>
    </source>
</evidence>
<evidence type="ECO:0000313" key="3">
    <source>
        <dbReference type="Proteomes" id="UP001434883"/>
    </source>
</evidence>
<reference evidence="2 3" key="1">
    <citation type="submission" date="2021-06" db="EMBL/GenBank/DDBJ databases">
        <authorList>
            <person name="Palmer J.M."/>
        </authorList>
    </citation>
    <scope>NUCLEOTIDE SEQUENCE [LARGE SCALE GENOMIC DNA]</scope>
    <source>
        <strain evidence="2 3">XC_2019</strain>
        <tissue evidence="2">Muscle</tissue>
    </source>
</reference>
<comment type="caution">
    <text evidence="2">The sequence shown here is derived from an EMBL/GenBank/DDBJ whole genome shotgun (WGS) entry which is preliminary data.</text>
</comment>
<dbReference type="PANTHER" id="PTHR12381:SF41">
    <property type="entry name" value="HETEROGENEOUS NUCLEAR RIBONUCLEOPROTEIN U-LIKE PROTEIN 1"/>
    <property type="match status" value="1"/>
</dbReference>
<proteinExistence type="predicted"/>
<accession>A0ABV0SD33</accession>
<evidence type="ECO:0000256" key="1">
    <source>
        <dbReference type="SAM" id="MobiDB-lite"/>
    </source>
</evidence>